<keyword evidence="3" id="KW-1185">Reference proteome</keyword>
<reference evidence="2" key="2">
    <citation type="journal article" date="2023" name="Science">
        <title>Genomic signatures of disease resistance in endangered staghorn corals.</title>
        <authorList>
            <person name="Vollmer S.V."/>
            <person name="Selwyn J.D."/>
            <person name="Despard B.A."/>
            <person name="Roesel C.L."/>
        </authorList>
    </citation>
    <scope>NUCLEOTIDE SEQUENCE</scope>
    <source>
        <strain evidence="2">K2</strain>
    </source>
</reference>
<dbReference type="Proteomes" id="UP001249851">
    <property type="component" value="Unassembled WGS sequence"/>
</dbReference>
<accession>A0AAD9V531</accession>
<keyword evidence="1" id="KW-0472">Membrane</keyword>
<proteinExistence type="predicted"/>
<keyword evidence="1" id="KW-1133">Transmembrane helix</keyword>
<evidence type="ECO:0000313" key="3">
    <source>
        <dbReference type="Proteomes" id="UP001249851"/>
    </source>
</evidence>
<reference evidence="2" key="1">
    <citation type="journal article" date="2023" name="G3 (Bethesda)">
        <title>Whole genome assembly and annotation of the endangered Caribbean coral Acropora cervicornis.</title>
        <authorList>
            <person name="Selwyn J.D."/>
            <person name="Vollmer S.V."/>
        </authorList>
    </citation>
    <scope>NUCLEOTIDE SEQUENCE</scope>
    <source>
        <strain evidence="2">K2</strain>
    </source>
</reference>
<feature type="transmembrane region" description="Helical" evidence="1">
    <location>
        <begin position="66"/>
        <end position="89"/>
    </location>
</feature>
<sequence>MALSEKEDCLEDTTSDNHLPFSTTIIQVNKLIAHHSLLGVVELGNPSSLLNLREREDAMFFHEAPLAFILFFLVAAILFFCFLSYFYLWMCCRKRYRRKEQKRQESLEKKANEERFNDLTKTDICDEESAKGNGELHPVVEHKHKETAELL</sequence>
<protein>
    <submittedName>
        <fullName evidence="2">Uncharacterized protein</fullName>
    </submittedName>
</protein>
<evidence type="ECO:0000313" key="2">
    <source>
        <dbReference type="EMBL" id="KAK2561541.1"/>
    </source>
</evidence>
<organism evidence="2 3">
    <name type="scientific">Acropora cervicornis</name>
    <name type="common">Staghorn coral</name>
    <dbReference type="NCBI Taxonomy" id="6130"/>
    <lineage>
        <taxon>Eukaryota</taxon>
        <taxon>Metazoa</taxon>
        <taxon>Cnidaria</taxon>
        <taxon>Anthozoa</taxon>
        <taxon>Hexacorallia</taxon>
        <taxon>Scleractinia</taxon>
        <taxon>Astrocoeniina</taxon>
        <taxon>Acroporidae</taxon>
        <taxon>Acropora</taxon>
    </lineage>
</organism>
<evidence type="ECO:0000256" key="1">
    <source>
        <dbReference type="SAM" id="Phobius"/>
    </source>
</evidence>
<gene>
    <name evidence="2" type="ORF">P5673_015517</name>
</gene>
<keyword evidence="1" id="KW-0812">Transmembrane</keyword>
<dbReference type="EMBL" id="JARQWQ010000032">
    <property type="protein sequence ID" value="KAK2561541.1"/>
    <property type="molecule type" value="Genomic_DNA"/>
</dbReference>
<comment type="caution">
    <text evidence="2">The sequence shown here is derived from an EMBL/GenBank/DDBJ whole genome shotgun (WGS) entry which is preliminary data.</text>
</comment>
<name>A0AAD9V531_ACRCE</name>
<dbReference type="AlphaFoldDB" id="A0AAD9V531"/>